<accession>A0ABQ6K1B9</accession>
<feature type="transmembrane region" description="Helical" evidence="1">
    <location>
        <begin position="88"/>
        <end position="107"/>
    </location>
</feature>
<feature type="transmembrane region" description="Helical" evidence="1">
    <location>
        <begin position="9"/>
        <end position="30"/>
    </location>
</feature>
<dbReference type="RefSeq" id="WP_284253332.1">
    <property type="nucleotide sequence ID" value="NZ_BAAAQO010000003.1"/>
</dbReference>
<name>A0ABQ6K1B9_9MICO</name>
<evidence type="ECO:0000313" key="3">
    <source>
        <dbReference type="EMBL" id="GMA94391.1"/>
    </source>
</evidence>
<comment type="caution">
    <text evidence="3">The sequence shown here is derived from an EMBL/GenBank/DDBJ whole genome shotgun (WGS) entry which is preliminary data.</text>
</comment>
<keyword evidence="1" id="KW-0812">Transmembrane</keyword>
<protein>
    <recommendedName>
        <fullName evidence="2">VanZ-like domain-containing protein</fullName>
    </recommendedName>
</protein>
<proteinExistence type="predicted"/>
<feature type="transmembrane region" description="Helical" evidence="1">
    <location>
        <begin position="62"/>
        <end position="81"/>
    </location>
</feature>
<dbReference type="InterPro" id="IPR006976">
    <property type="entry name" value="VanZ-like"/>
</dbReference>
<evidence type="ECO:0000256" key="1">
    <source>
        <dbReference type="SAM" id="Phobius"/>
    </source>
</evidence>
<sequence length="163" mass="16501">MPKPGRRHGVLLAILVVYLAALALIAFWPVPVDSGARGSLGTLLALLRARGWGWIDYSVVEASANVILFVPFGFLLGVLGGRGAGRRLLMLAVCVASSVAIEVGQAALLPARYASVGDIAANSLGAVVGALLALAFGAITHRRAPRGSLAGDAPKPDGSAGPA</sequence>
<dbReference type="PANTHER" id="PTHR36834:SF1">
    <property type="entry name" value="INTEGRAL MEMBRANE PROTEIN"/>
    <property type="match status" value="1"/>
</dbReference>
<dbReference type="Proteomes" id="UP001157034">
    <property type="component" value="Unassembled WGS sequence"/>
</dbReference>
<feature type="transmembrane region" description="Helical" evidence="1">
    <location>
        <begin position="119"/>
        <end position="139"/>
    </location>
</feature>
<dbReference type="Pfam" id="PF04892">
    <property type="entry name" value="VanZ"/>
    <property type="match status" value="1"/>
</dbReference>
<organism evidence="3 4">
    <name type="scientific">Pseudolysinimonas kribbensis</name>
    <dbReference type="NCBI Taxonomy" id="433641"/>
    <lineage>
        <taxon>Bacteria</taxon>
        <taxon>Bacillati</taxon>
        <taxon>Actinomycetota</taxon>
        <taxon>Actinomycetes</taxon>
        <taxon>Micrococcales</taxon>
        <taxon>Microbacteriaceae</taxon>
        <taxon>Pseudolysinimonas</taxon>
    </lineage>
</organism>
<feature type="domain" description="VanZ-like" evidence="2">
    <location>
        <begin position="16"/>
        <end position="135"/>
    </location>
</feature>
<keyword evidence="1" id="KW-1133">Transmembrane helix</keyword>
<keyword evidence="4" id="KW-1185">Reference proteome</keyword>
<evidence type="ECO:0000313" key="4">
    <source>
        <dbReference type="Proteomes" id="UP001157034"/>
    </source>
</evidence>
<reference evidence="4" key="1">
    <citation type="journal article" date="2019" name="Int. J. Syst. Evol. Microbiol.">
        <title>The Global Catalogue of Microorganisms (GCM) 10K type strain sequencing project: providing services to taxonomists for standard genome sequencing and annotation.</title>
        <authorList>
            <consortium name="The Broad Institute Genomics Platform"/>
            <consortium name="The Broad Institute Genome Sequencing Center for Infectious Disease"/>
            <person name="Wu L."/>
            <person name="Ma J."/>
        </authorList>
    </citation>
    <scope>NUCLEOTIDE SEQUENCE [LARGE SCALE GENOMIC DNA]</scope>
    <source>
        <strain evidence="4">NBRC 108894</strain>
    </source>
</reference>
<dbReference type="InterPro" id="IPR053150">
    <property type="entry name" value="Teicoplanin_resist-assoc"/>
</dbReference>
<dbReference type="PANTHER" id="PTHR36834">
    <property type="entry name" value="MEMBRANE PROTEIN-RELATED"/>
    <property type="match status" value="1"/>
</dbReference>
<gene>
    <name evidence="3" type="ORF">GCM10025881_12150</name>
</gene>
<dbReference type="EMBL" id="BSVB01000001">
    <property type="protein sequence ID" value="GMA94391.1"/>
    <property type="molecule type" value="Genomic_DNA"/>
</dbReference>
<evidence type="ECO:0000259" key="2">
    <source>
        <dbReference type="Pfam" id="PF04892"/>
    </source>
</evidence>
<keyword evidence="1" id="KW-0472">Membrane</keyword>